<evidence type="ECO:0000256" key="5">
    <source>
        <dbReference type="ARBA" id="ARBA00023201"/>
    </source>
</evidence>
<organism evidence="8 9">
    <name type="scientific">Calocera cornea HHB12733</name>
    <dbReference type="NCBI Taxonomy" id="1353952"/>
    <lineage>
        <taxon>Eukaryota</taxon>
        <taxon>Fungi</taxon>
        <taxon>Dikarya</taxon>
        <taxon>Basidiomycota</taxon>
        <taxon>Agaricomycotina</taxon>
        <taxon>Dacrymycetes</taxon>
        <taxon>Dacrymycetales</taxon>
        <taxon>Dacrymycetaceae</taxon>
        <taxon>Calocera</taxon>
    </lineage>
</organism>
<dbReference type="Proteomes" id="UP000076842">
    <property type="component" value="Unassembled WGS sequence"/>
</dbReference>
<dbReference type="Gene3D" id="1.20.1530.20">
    <property type="match status" value="1"/>
</dbReference>
<name>A0A165I0Z2_9BASI</name>
<dbReference type="InterPro" id="IPR038770">
    <property type="entry name" value="Na+/solute_symporter_sf"/>
</dbReference>
<feature type="transmembrane region" description="Helical" evidence="6">
    <location>
        <begin position="86"/>
        <end position="104"/>
    </location>
</feature>
<keyword evidence="2" id="KW-0050">Antiport</keyword>
<reference evidence="8 9" key="1">
    <citation type="journal article" date="2016" name="Mol. Biol. Evol.">
        <title>Comparative Genomics of Early-Diverging Mushroom-Forming Fungi Provides Insights into the Origins of Lignocellulose Decay Capabilities.</title>
        <authorList>
            <person name="Nagy L.G."/>
            <person name="Riley R."/>
            <person name="Tritt A."/>
            <person name="Adam C."/>
            <person name="Daum C."/>
            <person name="Floudas D."/>
            <person name="Sun H."/>
            <person name="Yadav J.S."/>
            <person name="Pangilinan J."/>
            <person name="Larsson K.H."/>
            <person name="Matsuura K."/>
            <person name="Barry K."/>
            <person name="Labutti K."/>
            <person name="Kuo R."/>
            <person name="Ohm R.A."/>
            <person name="Bhattacharya S.S."/>
            <person name="Shirouzu T."/>
            <person name="Yoshinaga Y."/>
            <person name="Martin F.M."/>
            <person name="Grigoriev I.V."/>
            <person name="Hibbett D.S."/>
        </authorList>
    </citation>
    <scope>NUCLEOTIDE SEQUENCE [LARGE SCALE GENOMIC DNA]</scope>
    <source>
        <strain evidence="8 9">HHB12733</strain>
    </source>
</reference>
<evidence type="ECO:0000256" key="4">
    <source>
        <dbReference type="ARBA" id="ARBA00023065"/>
    </source>
</evidence>
<evidence type="ECO:0000256" key="6">
    <source>
        <dbReference type="SAM" id="Phobius"/>
    </source>
</evidence>
<sequence length="109" mass="11819">MRGLLTAACVTGLWMLLGAFLAGIVLPTLPDTSDGVGVRNVCHDQLHEVKVKLLVPLFFASIGIHCKVHSRAFLGPMGRTLIWPRIVYPIAVAFAKLMVGRYHTVGLPS</sequence>
<evidence type="ECO:0000256" key="7">
    <source>
        <dbReference type="SAM" id="SignalP"/>
    </source>
</evidence>
<dbReference type="OrthoDB" id="1288932at2759"/>
<accession>A0A165I0Z2</accession>
<keyword evidence="6" id="KW-0812">Transmembrane</keyword>
<evidence type="ECO:0000256" key="3">
    <source>
        <dbReference type="ARBA" id="ARBA00023053"/>
    </source>
</evidence>
<evidence type="ECO:0000313" key="9">
    <source>
        <dbReference type="Proteomes" id="UP000076842"/>
    </source>
</evidence>
<keyword evidence="6" id="KW-0472">Membrane</keyword>
<evidence type="ECO:0000256" key="2">
    <source>
        <dbReference type="ARBA" id="ARBA00022449"/>
    </source>
</evidence>
<dbReference type="GO" id="GO:0015297">
    <property type="term" value="F:antiporter activity"/>
    <property type="evidence" value="ECO:0007669"/>
    <property type="project" value="UniProtKB-KW"/>
</dbReference>
<dbReference type="AlphaFoldDB" id="A0A165I0Z2"/>
<evidence type="ECO:0000313" key="8">
    <source>
        <dbReference type="EMBL" id="KZT59995.1"/>
    </source>
</evidence>
<evidence type="ECO:0000256" key="1">
    <source>
        <dbReference type="ARBA" id="ARBA00022448"/>
    </source>
</evidence>
<proteinExistence type="predicted"/>
<keyword evidence="9" id="KW-1185">Reference proteome</keyword>
<keyword evidence="4" id="KW-0406">Ion transport</keyword>
<feature type="signal peptide" evidence="7">
    <location>
        <begin position="1"/>
        <end position="30"/>
    </location>
</feature>
<dbReference type="EMBL" id="KV423935">
    <property type="protein sequence ID" value="KZT59995.1"/>
    <property type="molecule type" value="Genomic_DNA"/>
</dbReference>
<protein>
    <submittedName>
        <fullName evidence="8">Uncharacterized protein</fullName>
    </submittedName>
</protein>
<keyword evidence="5" id="KW-0739">Sodium transport</keyword>
<gene>
    <name evidence="8" type="ORF">CALCODRAFT_507159</name>
</gene>
<dbReference type="PANTHER" id="PTHR43562:SF3">
    <property type="entry name" value="SODIUM ION_PROTON EXCHANGER (EUROFUNG)"/>
    <property type="match status" value="1"/>
</dbReference>
<dbReference type="PANTHER" id="PTHR43562">
    <property type="entry name" value="NAPA-TYPE SODIUM/HYDROGEN ANTIPORTER"/>
    <property type="match status" value="1"/>
</dbReference>
<dbReference type="GO" id="GO:0006814">
    <property type="term" value="P:sodium ion transport"/>
    <property type="evidence" value="ECO:0007669"/>
    <property type="project" value="UniProtKB-KW"/>
</dbReference>
<keyword evidence="1" id="KW-0813">Transport</keyword>
<feature type="chain" id="PRO_5007858999" evidence="7">
    <location>
        <begin position="31"/>
        <end position="109"/>
    </location>
</feature>
<keyword evidence="3" id="KW-0915">Sodium</keyword>
<dbReference type="InParanoid" id="A0A165I0Z2"/>
<keyword evidence="6" id="KW-1133">Transmembrane helix</keyword>
<keyword evidence="7" id="KW-0732">Signal</keyword>